<sequence>MTKVNLPRQRSSSSALSGGRQTPQTSSDGNFTPVFSTPGPRIGQTAVPSTQFTFRISPDTALPSIESPSADKQVQSPSNTSTPSTPVPLLSVSSSKSTPTPMSIPTTEGVTSGSILDDQLETLRLWSTPPGINMGQILDALNAVEAGRDSRSRSLNILGSPSPTSLSSRRQRIHSRRSSSQTNLAKHDVREEALPNDRFNMPAIQTALRDTKELMSKLVDVLGSSTVHNEPDSVMARLLRRTEALAEFKSPPTRTVGFVGDTGTGKSSLINSLLDLQELVRSSNSDTACTCVVTEFYFHEHEAFNITVEAFSEKELISQLENLLQDFRHFRLNRDSSVSCNVKKRFGIARDTFQAMFHSRLSDEGVLLEGTESQALSTVRSWLQDYNSRPMLESKNTGLSLSLRDKNLARRNITERYLLRCDDIFVVSPGSRIASNKGIPSVIELAKQARLSNIGIICTRSDEVKESEAQKDWKGQEASDHIRTKRERINLLKSEAATLDFIKQVDEEEFNLRKFIITTRNSIIKRNLSGLYAHEVPGNSLRVFCASNTMYWDCRDEPKTRAMPHLILSGILEIREHCMSIVSESQYKAATEYMRDGVGVLLGDLDLWVQSGQGSLDATRKAEIRSTLDTLERRLHQELCAHTSKLNGKAVSYKSEFNTVVYQPHRNHLDEWRTAAKRASQDWNGLSHATYSAFCRSYGFHLAPAVGPRSWNRELIEKMTKDLSPAWTRLLSSLEDQDDDIIDSIDTLFDWAGGLLDTNLDDSRDTATSIRSTLSSRERLLKAEIKTHLDNFQNDLQALQTDALSDIRTSFIGRHMETAYNKARCESGQGSDSRRKSIITSAVSHDRLFSSMLKSFETDFYEYVDKNHDLIRKAARSHFKAIQNTFDIVRGENAASESERNPEFRMRVEARLRVTREEMERVYSLIAV</sequence>
<dbReference type="Proteomes" id="UP001153332">
    <property type="component" value="Unassembled WGS sequence"/>
</dbReference>
<gene>
    <name evidence="1" type="ORF">O1611_g5007</name>
</gene>
<dbReference type="EMBL" id="JAPUUL010001010">
    <property type="protein sequence ID" value="KAJ8128625.1"/>
    <property type="molecule type" value="Genomic_DNA"/>
</dbReference>
<name>A0ACC2JMC8_9PEZI</name>
<organism evidence="1 2">
    <name type="scientific">Lasiodiplodia mahajangana</name>
    <dbReference type="NCBI Taxonomy" id="1108764"/>
    <lineage>
        <taxon>Eukaryota</taxon>
        <taxon>Fungi</taxon>
        <taxon>Dikarya</taxon>
        <taxon>Ascomycota</taxon>
        <taxon>Pezizomycotina</taxon>
        <taxon>Dothideomycetes</taxon>
        <taxon>Dothideomycetes incertae sedis</taxon>
        <taxon>Botryosphaeriales</taxon>
        <taxon>Botryosphaeriaceae</taxon>
        <taxon>Lasiodiplodia</taxon>
    </lineage>
</organism>
<evidence type="ECO:0000313" key="2">
    <source>
        <dbReference type="Proteomes" id="UP001153332"/>
    </source>
</evidence>
<reference evidence="1" key="1">
    <citation type="submission" date="2022-12" db="EMBL/GenBank/DDBJ databases">
        <title>Genome Sequence of Lasiodiplodia mahajangana.</title>
        <authorList>
            <person name="Buettner E."/>
        </authorList>
    </citation>
    <scope>NUCLEOTIDE SEQUENCE</scope>
    <source>
        <strain evidence="1">VT137</strain>
    </source>
</reference>
<evidence type="ECO:0000313" key="1">
    <source>
        <dbReference type="EMBL" id="KAJ8128625.1"/>
    </source>
</evidence>
<proteinExistence type="predicted"/>
<accession>A0ACC2JMC8</accession>
<keyword evidence="2" id="KW-1185">Reference proteome</keyword>
<protein>
    <submittedName>
        <fullName evidence="1">Uncharacterized protein</fullName>
    </submittedName>
</protein>
<comment type="caution">
    <text evidence="1">The sequence shown here is derived from an EMBL/GenBank/DDBJ whole genome shotgun (WGS) entry which is preliminary data.</text>
</comment>